<dbReference type="AlphaFoldDB" id="A0A1J5Q3Y1"/>
<dbReference type="GO" id="GO:0016747">
    <property type="term" value="F:acyltransferase activity, transferring groups other than amino-acyl groups"/>
    <property type="evidence" value="ECO:0007669"/>
    <property type="project" value="InterPro"/>
</dbReference>
<accession>A0A1J5Q3Y1</accession>
<dbReference type="Pfam" id="PF24553">
    <property type="entry name" value="Rv0428c_C"/>
    <property type="match status" value="1"/>
</dbReference>
<dbReference type="EMBL" id="MLJW01002445">
    <property type="protein sequence ID" value="OIQ74612.1"/>
    <property type="molecule type" value="Genomic_DNA"/>
</dbReference>
<gene>
    <name evidence="2" type="ORF">GALL_437300</name>
</gene>
<dbReference type="Gene3D" id="3.40.630.30">
    <property type="match status" value="1"/>
</dbReference>
<evidence type="ECO:0000259" key="1">
    <source>
        <dbReference type="PROSITE" id="PS51186"/>
    </source>
</evidence>
<dbReference type="PROSITE" id="PS51186">
    <property type="entry name" value="GNAT"/>
    <property type="match status" value="1"/>
</dbReference>
<comment type="caution">
    <text evidence="2">The sequence shown here is derived from an EMBL/GenBank/DDBJ whole genome shotgun (WGS) entry which is preliminary data.</text>
</comment>
<dbReference type="SUPFAM" id="SSF55729">
    <property type="entry name" value="Acyl-CoA N-acyltransferases (Nat)"/>
    <property type="match status" value="1"/>
</dbReference>
<dbReference type="InterPro" id="IPR056935">
    <property type="entry name" value="Rv0428c-like_C"/>
</dbReference>
<reference evidence="2" key="1">
    <citation type="submission" date="2016-10" db="EMBL/GenBank/DDBJ databases">
        <title>Sequence of Gallionella enrichment culture.</title>
        <authorList>
            <person name="Poehlein A."/>
            <person name="Muehling M."/>
            <person name="Daniel R."/>
        </authorList>
    </citation>
    <scope>NUCLEOTIDE SEQUENCE</scope>
</reference>
<protein>
    <submittedName>
        <fullName evidence="2">Acetyltransferase (GNAT) family protein</fullName>
    </submittedName>
</protein>
<proteinExistence type="predicted"/>
<name>A0A1J5Q3Y1_9ZZZZ</name>
<feature type="domain" description="N-acetyltransferase" evidence="1">
    <location>
        <begin position="161"/>
        <end position="300"/>
    </location>
</feature>
<sequence length="300" mass="32647">MLIRDDDGSHRELLGHLLTTNSIRKKDATEITFDPGRVISWRVVPDQPRRRPTSLRIREIELASDATWPAVEVVDLGGWRLRASGGFTQRANSVLPVGAPPYGEPTGDLEAALKTVVDFYRSRELIPRFQIPLPSYGPLDAVLEEQGWESTLSVSVQICDLAVLASAPEHQVTISALDDEWLAIFPPPLGQDGLAVLTGGGAFFATIHQLDPGSGQQVVAAIGRGAVFGDWCGITAINTSSQFQQRGLATSIIRALAQHAFSLGADRTFLQVSPNNSPALALYRKLGFTEHHTYSYRSLP</sequence>
<keyword evidence="2" id="KW-0808">Transferase</keyword>
<organism evidence="2">
    <name type="scientific">mine drainage metagenome</name>
    <dbReference type="NCBI Taxonomy" id="410659"/>
    <lineage>
        <taxon>unclassified sequences</taxon>
        <taxon>metagenomes</taxon>
        <taxon>ecological metagenomes</taxon>
    </lineage>
</organism>
<dbReference type="InterPro" id="IPR000182">
    <property type="entry name" value="GNAT_dom"/>
</dbReference>
<evidence type="ECO:0000313" key="2">
    <source>
        <dbReference type="EMBL" id="OIQ74612.1"/>
    </source>
</evidence>
<dbReference type="InterPro" id="IPR016181">
    <property type="entry name" value="Acyl_CoA_acyltransferase"/>
</dbReference>